<organism evidence="2 3">
    <name type="scientific">Anaeroselena agilis</name>
    <dbReference type="NCBI Taxonomy" id="3063788"/>
    <lineage>
        <taxon>Bacteria</taxon>
        <taxon>Bacillati</taxon>
        <taxon>Bacillota</taxon>
        <taxon>Negativicutes</taxon>
        <taxon>Acetonemataceae</taxon>
        <taxon>Anaeroselena</taxon>
    </lineage>
</organism>
<dbReference type="Gene3D" id="3.40.50.300">
    <property type="entry name" value="P-loop containing nucleotide triphosphate hydrolases"/>
    <property type="match status" value="1"/>
</dbReference>
<accession>A0ABU3NSG2</accession>
<proteinExistence type="predicted"/>
<keyword evidence="3" id="KW-1185">Reference proteome</keyword>
<dbReference type="InterPro" id="IPR003593">
    <property type="entry name" value="AAA+_ATPase"/>
</dbReference>
<name>A0ABU3NSG2_9FIRM</name>
<sequence>MSQLNALSIAVQAGVPVLTWGPPGVGKTATITMLAEELSLPLEVVLASIREPADFSGLPVIREDGVRMEPPAWAKRLVREGKGMLFLDEISTAPPAVQSALLRIVLERVVGDLALPDGVSVVASANPADQFYSGWELSAPLANRFCHLVWYLDTHNWVEGMVRGWSILGLPRLAPDWEGSLPEKQALVASFIRHRPHLLLQVPKDETQAGKAWPSPRSWSMAARLLAAAHAVRAEEDAVALLVSGCVGEGACLEFLAWYRDLDLPDPEDVLADPSRFQLPERGDQAFAILAAVVAAAIGGLTEERWAAAWSVLAKAVDQGKKDIAAVAAKKLAQAKKPEFPLPRKELREFIPLLQKGGLM</sequence>
<dbReference type="InterPro" id="IPR011704">
    <property type="entry name" value="ATPase_dyneun-rel_AAA"/>
</dbReference>
<reference evidence="2 3" key="1">
    <citation type="submission" date="2023-07" db="EMBL/GenBank/DDBJ databases">
        <title>The novel representative of Negativicutes class, Anaeroselena agilis gen. nov. sp. nov.</title>
        <authorList>
            <person name="Prokofeva M.I."/>
            <person name="Elcheninov A.G."/>
            <person name="Klyukina A."/>
            <person name="Kublanov I.V."/>
            <person name="Frolov E.N."/>
            <person name="Podosokorskaya O.A."/>
        </authorList>
    </citation>
    <scope>NUCLEOTIDE SEQUENCE [LARGE SCALE GENOMIC DNA]</scope>
    <source>
        <strain evidence="2 3">4137-cl</strain>
    </source>
</reference>
<comment type="caution">
    <text evidence="2">The sequence shown here is derived from an EMBL/GenBank/DDBJ whole genome shotgun (WGS) entry which is preliminary data.</text>
</comment>
<evidence type="ECO:0000259" key="1">
    <source>
        <dbReference type="SMART" id="SM00382"/>
    </source>
</evidence>
<gene>
    <name evidence="2" type="ORF">Q4T40_00640</name>
</gene>
<evidence type="ECO:0000313" key="3">
    <source>
        <dbReference type="Proteomes" id="UP001254848"/>
    </source>
</evidence>
<dbReference type="RefSeq" id="WP_413778322.1">
    <property type="nucleotide sequence ID" value="NZ_JAUOZS010000001.1"/>
</dbReference>
<dbReference type="SMART" id="SM00382">
    <property type="entry name" value="AAA"/>
    <property type="match status" value="1"/>
</dbReference>
<dbReference type="EMBL" id="JAUOZS010000001">
    <property type="protein sequence ID" value="MDT8899754.1"/>
    <property type="molecule type" value="Genomic_DNA"/>
</dbReference>
<dbReference type="SUPFAM" id="SSF52540">
    <property type="entry name" value="P-loop containing nucleoside triphosphate hydrolases"/>
    <property type="match status" value="1"/>
</dbReference>
<dbReference type="CDD" id="cd00009">
    <property type="entry name" value="AAA"/>
    <property type="match status" value="1"/>
</dbReference>
<protein>
    <submittedName>
        <fullName evidence="2">MoxR family ATPase</fullName>
    </submittedName>
</protein>
<dbReference type="Pfam" id="PF07728">
    <property type="entry name" value="AAA_5"/>
    <property type="match status" value="1"/>
</dbReference>
<evidence type="ECO:0000313" key="2">
    <source>
        <dbReference type="EMBL" id="MDT8899754.1"/>
    </source>
</evidence>
<dbReference type="InterPro" id="IPR027417">
    <property type="entry name" value="P-loop_NTPase"/>
</dbReference>
<feature type="domain" description="AAA+ ATPase" evidence="1">
    <location>
        <begin position="13"/>
        <end position="155"/>
    </location>
</feature>
<dbReference type="Proteomes" id="UP001254848">
    <property type="component" value="Unassembled WGS sequence"/>
</dbReference>